<evidence type="ECO:0000256" key="1">
    <source>
        <dbReference type="SAM" id="MobiDB-lite"/>
    </source>
</evidence>
<name>A0A1I1DZE5_9SPHI</name>
<dbReference type="InterPro" id="IPR011990">
    <property type="entry name" value="TPR-like_helical_dom_sf"/>
</dbReference>
<protein>
    <submittedName>
        <fullName evidence="2">Starch-binding associating with outer membrane</fullName>
    </submittedName>
</protein>
<keyword evidence="3" id="KW-1185">Reference proteome</keyword>
<evidence type="ECO:0000313" key="2">
    <source>
        <dbReference type="EMBL" id="SFB78070.1"/>
    </source>
</evidence>
<gene>
    <name evidence="2" type="ORF">SAMN05421747_10166</name>
</gene>
<dbReference type="Gene3D" id="1.25.40.390">
    <property type="match status" value="1"/>
</dbReference>
<dbReference type="AlphaFoldDB" id="A0A1I1DZE5"/>
<dbReference type="STRING" id="623281.SAMN05421747_10166"/>
<organism evidence="2 3">
    <name type="scientific">Parapedobacter composti</name>
    <dbReference type="NCBI Taxonomy" id="623281"/>
    <lineage>
        <taxon>Bacteria</taxon>
        <taxon>Pseudomonadati</taxon>
        <taxon>Bacteroidota</taxon>
        <taxon>Sphingobacteriia</taxon>
        <taxon>Sphingobacteriales</taxon>
        <taxon>Sphingobacteriaceae</taxon>
        <taxon>Parapedobacter</taxon>
    </lineage>
</organism>
<reference evidence="2 3" key="1">
    <citation type="submission" date="2016-10" db="EMBL/GenBank/DDBJ databases">
        <authorList>
            <person name="de Groot N.N."/>
        </authorList>
    </citation>
    <scope>NUCLEOTIDE SEQUENCE [LARGE SCALE GENOMIC DNA]</scope>
    <source>
        <strain evidence="2 3">DSM 22900</strain>
    </source>
</reference>
<evidence type="ECO:0000313" key="3">
    <source>
        <dbReference type="Proteomes" id="UP000199577"/>
    </source>
</evidence>
<dbReference type="EMBL" id="FOLL01000001">
    <property type="protein sequence ID" value="SFB78070.1"/>
    <property type="molecule type" value="Genomic_DNA"/>
</dbReference>
<dbReference type="Pfam" id="PF12771">
    <property type="entry name" value="SusD-like_2"/>
    <property type="match status" value="1"/>
</dbReference>
<dbReference type="SUPFAM" id="SSF48452">
    <property type="entry name" value="TPR-like"/>
    <property type="match status" value="1"/>
</dbReference>
<dbReference type="Proteomes" id="UP000199577">
    <property type="component" value="Unassembled WGS sequence"/>
</dbReference>
<dbReference type="InterPro" id="IPR041662">
    <property type="entry name" value="SusD-like_2"/>
</dbReference>
<feature type="compositionally biased region" description="Basic and acidic residues" evidence="1">
    <location>
        <begin position="453"/>
        <end position="463"/>
    </location>
</feature>
<accession>A0A1I1DZE5</accession>
<sequence>MKSMKRILYVPLLTIIFGYMAACSKIVEGLNENPNLPSSASSDLILTGLQVGAITLHSGELTRDAGLWSGYFTGVDRQYFGFYNYLVLNSDFNTHWANAFRVIRNTVVLEETLQEENRAGIILGIGKVMRAHTFGMAASLWGDIPFREAGRYAVYNNPSYESQLNVYAGVQTLLDEAIAELASPIGRPVAGADIFFNGDPDAWTRVAHALKARFYLHTKEYDKAYDHALLGITSPAHAWVAKFMDANGAQNLYFQFYNGNRADDLQTNGSYFFDIMSPTGVSYRGNAKTNETARFNYLVRQRNPGQFVNNTMANGAFSVTAPYPLMSYEENMLILAESAFRTTGFADGLAHLNELRTYYRTGAHIGAAHHAAGFQYDNYVAADFELGGMANVQGLNRDESLLMNILEEKFVVLYSQLESYNDYRRTFNETVALPIPPNTGSRVPQRFIYPQTELDRNPNKPEHIPGIYEQTPVNQ</sequence>
<feature type="region of interest" description="Disordered" evidence="1">
    <location>
        <begin position="453"/>
        <end position="475"/>
    </location>
</feature>
<dbReference type="OrthoDB" id="622163at2"/>
<proteinExistence type="predicted"/>